<keyword evidence="4" id="KW-0503">Monooxygenase</keyword>
<feature type="binding site" description="axial binding residue" evidence="3">
    <location>
        <position position="412"/>
    </location>
    <ligand>
        <name>heme</name>
        <dbReference type="ChEBI" id="CHEBI:30413"/>
    </ligand>
    <ligandPart>
        <name>Fe</name>
        <dbReference type="ChEBI" id="CHEBI:18248"/>
    </ligandPart>
</feature>
<reference evidence="5 7" key="1">
    <citation type="journal article" date="2012" name="Nature">
        <title>Algal genomes reveal evolutionary mosaicism and the fate of nucleomorphs.</title>
        <authorList>
            <consortium name="DOE Joint Genome Institute"/>
            <person name="Curtis B.A."/>
            <person name="Tanifuji G."/>
            <person name="Burki F."/>
            <person name="Gruber A."/>
            <person name="Irimia M."/>
            <person name="Maruyama S."/>
            <person name="Arias M.C."/>
            <person name="Ball S.G."/>
            <person name="Gile G.H."/>
            <person name="Hirakawa Y."/>
            <person name="Hopkins J.F."/>
            <person name="Kuo A."/>
            <person name="Rensing S.A."/>
            <person name="Schmutz J."/>
            <person name="Symeonidi A."/>
            <person name="Elias M."/>
            <person name="Eveleigh R.J."/>
            <person name="Herman E.K."/>
            <person name="Klute M.J."/>
            <person name="Nakayama T."/>
            <person name="Obornik M."/>
            <person name="Reyes-Prieto A."/>
            <person name="Armbrust E.V."/>
            <person name="Aves S.J."/>
            <person name="Beiko R.G."/>
            <person name="Coutinho P."/>
            <person name="Dacks J.B."/>
            <person name="Durnford D.G."/>
            <person name="Fast N.M."/>
            <person name="Green B.R."/>
            <person name="Grisdale C.J."/>
            <person name="Hempel F."/>
            <person name="Henrissat B."/>
            <person name="Hoppner M.P."/>
            <person name="Ishida K."/>
            <person name="Kim E."/>
            <person name="Koreny L."/>
            <person name="Kroth P.G."/>
            <person name="Liu Y."/>
            <person name="Malik S.B."/>
            <person name="Maier U.G."/>
            <person name="McRose D."/>
            <person name="Mock T."/>
            <person name="Neilson J.A."/>
            <person name="Onodera N.T."/>
            <person name="Poole A.M."/>
            <person name="Pritham E.J."/>
            <person name="Richards T.A."/>
            <person name="Rocap G."/>
            <person name="Roy S.W."/>
            <person name="Sarai C."/>
            <person name="Schaack S."/>
            <person name="Shirato S."/>
            <person name="Slamovits C.H."/>
            <person name="Spencer D.F."/>
            <person name="Suzuki S."/>
            <person name="Worden A.Z."/>
            <person name="Zauner S."/>
            <person name="Barry K."/>
            <person name="Bell C."/>
            <person name="Bharti A.K."/>
            <person name="Crow J.A."/>
            <person name="Grimwood J."/>
            <person name="Kramer R."/>
            <person name="Lindquist E."/>
            <person name="Lucas S."/>
            <person name="Salamov A."/>
            <person name="McFadden G.I."/>
            <person name="Lane C.E."/>
            <person name="Keeling P.J."/>
            <person name="Gray M.W."/>
            <person name="Grigoriev I.V."/>
            <person name="Archibald J.M."/>
        </authorList>
    </citation>
    <scope>NUCLEOTIDE SEQUENCE</scope>
    <source>
        <strain evidence="5 7">CCMP2712</strain>
    </source>
</reference>
<evidence type="ECO:0000313" key="7">
    <source>
        <dbReference type="Proteomes" id="UP000011087"/>
    </source>
</evidence>
<comment type="similarity">
    <text evidence="2 4">Belongs to the cytochrome P450 family.</text>
</comment>
<dbReference type="KEGG" id="gtt:GUITHDRAFT_121152"/>
<dbReference type="OrthoDB" id="1470350at2759"/>
<keyword evidence="3 4" id="KW-0479">Metal-binding</keyword>
<name>L1I9U6_GUITC</name>
<dbReference type="InterPro" id="IPR017972">
    <property type="entry name" value="Cyt_P450_CS"/>
</dbReference>
<dbReference type="Gene3D" id="1.10.630.10">
    <property type="entry name" value="Cytochrome P450"/>
    <property type="match status" value="2"/>
</dbReference>
<comment type="cofactor">
    <cofactor evidence="1 3">
        <name>heme</name>
        <dbReference type="ChEBI" id="CHEBI:30413"/>
    </cofactor>
</comment>
<dbReference type="GeneID" id="17289415"/>
<dbReference type="InterPro" id="IPR050121">
    <property type="entry name" value="Cytochrome_P450_monoxygenase"/>
</dbReference>
<dbReference type="Proteomes" id="UP000011087">
    <property type="component" value="Unassembled WGS sequence"/>
</dbReference>
<dbReference type="GO" id="GO:0020037">
    <property type="term" value="F:heme binding"/>
    <property type="evidence" value="ECO:0007669"/>
    <property type="project" value="InterPro"/>
</dbReference>
<dbReference type="HOGENOM" id="CLU_592440_0_0_1"/>
<keyword evidence="3 4" id="KW-0408">Iron</keyword>
<dbReference type="PANTHER" id="PTHR24305">
    <property type="entry name" value="CYTOCHROME P450"/>
    <property type="match status" value="1"/>
</dbReference>
<organism evidence="5">
    <name type="scientific">Guillardia theta (strain CCMP2712)</name>
    <name type="common">Cryptophyte</name>
    <dbReference type="NCBI Taxonomy" id="905079"/>
    <lineage>
        <taxon>Eukaryota</taxon>
        <taxon>Cryptophyceae</taxon>
        <taxon>Pyrenomonadales</taxon>
        <taxon>Geminigeraceae</taxon>
        <taxon>Guillardia</taxon>
    </lineage>
</organism>
<gene>
    <name evidence="5" type="ORF">GUITHDRAFT_121152</name>
</gene>
<keyword evidence="3 4" id="KW-0349">Heme</keyword>
<reference evidence="7" key="2">
    <citation type="submission" date="2012-11" db="EMBL/GenBank/DDBJ databases">
        <authorList>
            <person name="Kuo A."/>
            <person name="Curtis B.A."/>
            <person name="Tanifuji G."/>
            <person name="Burki F."/>
            <person name="Gruber A."/>
            <person name="Irimia M."/>
            <person name="Maruyama S."/>
            <person name="Arias M.C."/>
            <person name="Ball S.G."/>
            <person name="Gile G.H."/>
            <person name="Hirakawa Y."/>
            <person name="Hopkins J.F."/>
            <person name="Rensing S.A."/>
            <person name="Schmutz J."/>
            <person name="Symeonidi A."/>
            <person name="Elias M."/>
            <person name="Eveleigh R.J."/>
            <person name="Herman E.K."/>
            <person name="Klute M.J."/>
            <person name="Nakayama T."/>
            <person name="Obornik M."/>
            <person name="Reyes-Prieto A."/>
            <person name="Armbrust E.V."/>
            <person name="Aves S.J."/>
            <person name="Beiko R.G."/>
            <person name="Coutinho P."/>
            <person name="Dacks J.B."/>
            <person name="Durnford D.G."/>
            <person name="Fast N.M."/>
            <person name="Green B.R."/>
            <person name="Grisdale C."/>
            <person name="Hempe F."/>
            <person name="Henrissat B."/>
            <person name="Hoppner M.P."/>
            <person name="Ishida K.-I."/>
            <person name="Kim E."/>
            <person name="Koreny L."/>
            <person name="Kroth P.G."/>
            <person name="Liu Y."/>
            <person name="Malik S.-B."/>
            <person name="Maier U.G."/>
            <person name="McRose D."/>
            <person name="Mock T."/>
            <person name="Neilson J.A."/>
            <person name="Onodera N.T."/>
            <person name="Poole A.M."/>
            <person name="Pritham E.J."/>
            <person name="Richards T.A."/>
            <person name="Rocap G."/>
            <person name="Roy S.W."/>
            <person name="Sarai C."/>
            <person name="Schaack S."/>
            <person name="Shirato S."/>
            <person name="Slamovits C.H."/>
            <person name="Spencer D.F."/>
            <person name="Suzuki S."/>
            <person name="Worden A.Z."/>
            <person name="Zauner S."/>
            <person name="Barry K."/>
            <person name="Bell C."/>
            <person name="Bharti A.K."/>
            <person name="Crow J.A."/>
            <person name="Grimwood J."/>
            <person name="Kramer R."/>
            <person name="Lindquist E."/>
            <person name="Lucas S."/>
            <person name="Salamov A."/>
            <person name="McFadden G.I."/>
            <person name="Lane C.E."/>
            <person name="Keeling P.J."/>
            <person name="Gray M.W."/>
            <person name="Grigoriev I.V."/>
            <person name="Archibald J.M."/>
        </authorList>
    </citation>
    <scope>NUCLEOTIDE SEQUENCE</scope>
    <source>
        <strain evidence="7">CCMP2712</strain>
    </source>
</reference>
<dbReference type="Pfam" id="PF00067">
    <property type="entry name" value="p450"/>
    <property type="match status" value="2"/>
</dbReference>
<dbReference type="PRINTS" id="PR00385">
    <property type="entry name" value="P450"/>
</dbReference>
<dbReference type="RefSeq" id="XP_005819654.1">
    <property type="nucleotide sequence ID" value="XM_005819597.1"/>
</dbReference>
<dbReference type="eggNOG" id="KOG0157">
    <property type="taxonomic scope" value="Eukaryota"/>
</dbReference>
<dbReference type="InterPro" id="IPR002401">
    <property type="entry name" value="Cyt_P450_E_grp-I"/>
</dbReference>
<evidence type="ECO:0000256" key="3">
    <source>
        <dbReference type="PIRSR" id="PIRSR602401-1"/>
    </source>
</evidence>
<evidence type="ECO:0000313" key="5">
    <source>
        <dbReference type="EMBL" id="EKX32674.1"/>
    </source>
</evidence>
<dbReference type="EMBL" id="JH993177">
    <property type="protein sequence ID" value="EKX32674.1"/>
    <property type="molecule type" value="Genomic_DNA"/>
</dbReference>
<dbReference type="InterPro" id="IPR001128">
    <property type="entry name" value="Cyt_P450"/>
</dbReference>
<dbReference type="PANTHER" id="PTHR24305:SF166">
    <property type="entry name" value="CYTOCHROME P450 12A4, MITOCHONDRIAL-RELATED"/>
    <property type="match status" value="1"/>
</dbReference>
<dbReference type="SUPFAM" id="SSF48264">
    <property type="entry name" value="Cytochrome P450"/>
    <property type="match status" value="1"/>
</dbReference>
<protein>
    <submittedName>
        <fullName evidence="5">Cytochrome P450</fullName>
    </submittedName>
</protein>
<dbReference type="GO" id="GO:0004497">
    <property type="term" value="F:monooxygenase activity"/>
    <property type="evidence" value="ECO:0007669"/>
    <property type="project" value="UniProtKB-KW"/>
</dbReference>
<sequence>MREVDLSALALRLRARHALLVAAGTFLGVKLLRIGRWLVYGSGRWLWWTPKGITLPPIVPVSRFHSFRHISVQRQFPLYQYQYFKQYGPVIRIPLFQLAPWVFVCDPSVAKLVTEGDRSLVLEESPKAPWLYSLFSSFTGGPNMFSRPLTTQGSIPGCLASRKAVASAFSMAQMDGIIPHLNKYMESLGEVLDRMASSERDLDACELFEGGAERESMGKSFLESVNTIVNEISVMRVTNPLRKYMWWAEHQKKFDRSGLFLRELGRDIVNKYRASHTDEELARDCSVLGHLMRSPYPSDKERIADIIIFLIAGHDTTGYTLAWIVIEVAKKPEIARKIRFSRLPQLGYQGRIATMAVTIPAGSTVSVSNFAMHRSGITRPDEFVPERWDEKSEDHERLKTIYRPFSTGMRRCVGENLAMVELRLILATLLQRYEWENLMEPRPQFYLTTKPEGAVVRMRMRA</sequence>
<dbReference type="AlphaFoldDB" id="L1I9U6"/>
<accession>L1I9U6</accession>
<proteinExistence type="inferred from homology"/>
<dbReference type="PRINTS" id="PR00463">
    <property type="entry name" value="EP450I"/>
</dbReference>
<dbReference type="PaxDb" id="55529-EKX32674"/>
<dbReference type="GO" id="GO:0005506">
    <property type="term" value="F:iron ion binding"/>
    <property type="evidence" value="ECO:0007669"/>
    <property type="project" value="InterPro"/>
</dbReference>
<dbReference type="InterPro" id="IPR036396">
    <property type="entry name" value="Cyt_P450_sf"/>
</dbReference>
<dbReference type="OMA" id="CESQWFA"/>
<evidence type="ECO:0000313" key="6">
    <source>
        <dbReference type="EnsemblProtists" id="EKX32674"/>
    </source>
</evidence>
<dbReference type="EnsemblProtists" id="EKX32674">
    <property type="protein sequence ID" value="EKX32674"/>
    <property type="gene ID" value="GUITHDRAFT_121152"/>
</dbReference>
<dbReference type="GO" id="GO:0016705">
    <property type="term" value="F:oxidoreductase activity, acting on paired donors, with incorporation or reduction of molecular oxygen"/>
    <property type="evidence" value="ECO:0007669"/>
    <property type="project" value="InterPro"/>
</dbReference>
<reference evidence="6" key="3">
    <citation type="submission" date="2015-06" db="UniProtKB">
        <authorList>
            <consortium name="EnsemblProtists"/>
        </authorList>
    </citation>
    <scope>IDENTIFICATION</scope>
</reference>
<keyword evidence="4" id="KW-0560">Oxidoreductase</keyword>
<evidence type="ECO:0000256" key="1">
    <source>
        <dbReference type="ARBA" id="ARBA00001971"/>
    </source>
</evidence>
<dbReference type="STRING" id="905079.L1I9U6"/>
<dbReference type="PROSITE" id="PS00086">
    <property type="entry name" value="CYTOCHROME_P450"/>
    <property type="match status" value="1"/>
</dbReference>
<keyword evidence="7" id="KW-1185">Reference proteome</keyword>
<dbReference type="CDD" id="cd00302">
    <property type="entry name" value="cytochrome_P450"/>
    <property type="match status" value="1"/>
</dbReference>
<evidence type="ECO:0000256" key="2">
    <source>
        <dbReference type="ARBA" id="ARBA00010617"/>
    </source>
</evidence>
<evidence type="ECO:0000256" key="4">
    <source>
        <dbReference type="RuleBase" id="RU000461"/>
    </source>
</evidence>